<reference evidence="2 3" key="1">
    <citation type="submission" date="2019-03" db="EMBL/GenBank/DDBJ databases">
        <title>First draft genome of Liparis tanakae, snailfish: a comprehensive survey of snailfish specific genes.</title>
        <authorList>
            <person name="Kim W."/>
            <person name="Song I."/>
            <person name="Jeong J.-H."/>
            <person name="Kim D."/>
            <person name="Kim S."/>
            <person name="Ryu S."/>
            <person name="Song J.Y."/>
            <person name="Lee S.K."/>
        </authorList>
    </citation>
    <scope>NUCLEOTIDE SEQUENCE [LARGE SCALE GENOMIC DNA]</scope>
    <source>
        <tissue evidence="2">Muscle</tissue>
    </source>
</reference>
<evidence type="ECO:0000313" key="3">
    <source>
        <dbReference type="Proteomes" id="UP000314294"/>
    </source>
</evidence>
<keyword evidence="3" id="KW-1185">Reference proteome</keyword>
<comment type="caution">
    <text evidence="2">The sequence shown here is derived from an EMBL/GenBank/DDBJ whole genome shotgun (WGS) entry which is preliminary data.</text>
</comment>
<evidence type="ECO:0000313" key="2">
    <source>
        <dbReference type="EMBL" id="TNN60960.1"/>
    </source>
</evidence>
<protein>
    <submittedName>
        <fullName evidence="2">Uncharacterized protein</fullName>
    </submittedName>
</protein>
<organism evidence="2 3">
    <name type="scientific">Liparis tanakae</name>
    <name type="common">Tanaka's snailfish</name>
    <dbReference type="NCBI Taxonomy" id="230148"/>
    <lineage>
        <taxon>Eukaryota</taxon>
        <taxon>Metazoa</taxon>
        <taxon>Chordata</taxon>
        <taxon>Craniata</taxon>
        <taxon>Vertebrata</taxon>
        <taxon>Euteleostomi</taxon>
        <taxon>Actinopterygii</taxon>
        <taxon>Neopterygii</taxon>
        <taxon>Teleostei</taxon>
        <taxon>Neoteleostei</taxon>
        <taxon>Acanthomorphata</taxon>
        <taxon>Eupercaria</taxon>
        <taxon>Perciformes</taxon>
        <taxon>Cottioidei</taxon>
        <taxon>Cottales</taxon>
        <taxon>Liparidae</taxon>
        <taxon>Liparis</taxon>
    </lineage>
</organism>
<accession>A0A4Z2H625</accession>
<evidence type="ECO:0000256" key="1">
    <source>
        <dbReference type="SAM" id="MobiDB-lite"/>
    </source>
</evidence>
<feature type="compositionally biased region" description="Basic and acidic residues" evidence="1">
    <location>
        <begin position="149"/>
        <end position="167"/>
    </location>
</feature>
<name>A0A4Z2H625_9TELE</name>
<dbReference type="AlphaFoldDB" id="A0A4Z2H625"/>
<proteinExistence type="predicted"/>
<sequence>MPWLFMRPILYSAFSEGSSAAPMVMPSIMALNLRTMGFFSRPSGSWGNSLASTGVWLMLEAFSEGCGVGVSSLLGGQINVGHVHIGGLADEVRDLLGELVGAADHHAVQGRRVLGDVDHDGAHLEDGRVVGLQPSLGAVQGLRLGDVALDHRSGTQERKRNERREADASPGATTRTTRATRAKLKWNNVRGRQAATQHADAGRAIVTGTQAPR</sequence>
<gene>
    <name evidence="2" type="ORF">EYF80_028840</name>
</gene>
<feature type="region of interest" description="Disordered" evidence="1">
    <location>
        <begin position="149"/>
        <end position="213"/>
    </location>
</feature>
<dbReference type="EMBL" id="SRLO01000324">
    <property type="protein sequence ID" value="TNN60960.1"/>
    <property type="molecule type" value="Genomic_DNA"/>
</dbReference>
<dbReference type="Proteomes" id="UP000314294">
    <property type="component" value="Unassembled WGS sequence"/>
</dbReference>